<dbReference type="GO" id="GO:0006082">
    <property type="term" value="P:organic acid metabolic process"/>
    <property type="evidence" value="ECO:0007669"/>
    <property type="project" value="UniProtKB-ARBA"/>
</dbReference>
<protein>
    <recommendedName>
        <fullName evidence="3">Indolepyruvate oxidoreductase subunit IorA</fullName>
        <shortName evidence="3">IOR</shortName>
        <ecNumber evidence="3">1.2.7.8</ecNumber>
    </recommendedName>
    <alternativeName>
        <fullName evidence="3">Indolepyruvate ferredoxin oxidoreductase subunit alpha</fullName>
    </alternativeName>
</protein>
<reference evidence="7 9" key="2">
    <citation type="submission" date="2016-10" db="EMBL/GenBank/DDBJ databases">
        <authorList>
            <person name="de Groot N.N."/>
        </authorList>
    </citation>
    <scope>NUCLEOTIDE SEQUENCE [LARGE SCALE GENOMIC DNA]</scope>
    <source>
        <strain evidence="7 9">Z-7982</strain>
    </source>
</reference>
<dbReference type="InterPro" id="IPR017721">
    <property type="entry name" value="IorA"/>
</dbReference>
<dbReference type="GO" id="GO:0046872">
    <property type="term" value="F:metal ion binding"/>
    <property type="evidence" value="ECO:0007669"/>
    <property type="project" value="UniProtKB-UniRule"/>
</dbReference>
<keyword evidence="1 3" id="KW-0479">Metal-binding</keyword>
<dbReference type="GO" id="GO:0051539">
    <property type="term" value="F:4 iron, 4 sulfur cluster binding"/>
    <property type="evidence" value="ECO:0007669"/>
    <property type="project" value="UniProtKB-UniRule"/>
</dbReference>
<evidence type="ECO:0000313" key="8">
    <source>
        <dbReference type="Proteomes" id="UP000186879"/>
    </source>
</evidence>
<dbReference type="Proteomes" id="UP000186879">
    <property type="component" value="Chromosome"/>
</dbReference>
<dbReference type="Gene3D" id="3.40.50.970">
    <property type="match status" value="2"/>
</dbReference>
<accession>A0A1L3Q4H2</accession>
<dbReference type="RefSeq" id="WP_072562206.1">
    <property type="nucleotide sequence ID" value="NZ_CP017921.1"/>
</dbReference>
<dbReference type="GeneID" id="30584126"/>
<evidence type="ECO:0000256" key="2">
    <source>
        <dbReference type="ARBA" id="ARBA00023002"/>
    </source>
</evidence>
<reference evidence="5 8" key="1">
    <citation type="submission" date="2016-10" db="EMBL/GenBank/DDBJ databases">
        <title>Methanohalophilus halophilus.</title>
        <authorList>
            <person name="L'haridon S."/>
        </authorList>
    </citation>
    <scope>NUCLEOTIDE SEQUENCE [LARGE SCALE GENOMIC DNA]</scope>
    <source>
        <strain evidence="5 8">Z-7982</strain>
    </source>
</reference>
<evidence type="ECO:0000256" key="3">
    <source>
        <dbReference type="PIRNR" id="PIRNR006439"/>
    </source>
</evidence>
<dbReference type="Proteomes" id="UP000198669">
    <property type="component" value="Unassembled WGS sequence"/>
</dbReference>
<feature type="domain" description="Thiamine pyrophosphate enzyme TPP-binding" evidence="4">
    <location>
        <begin position="382"/>
        <end position="452"/>
    </location>
</feature>
<evidence type="ECO:0000256" key="1">
    <source>
        <dbReference type="ARBA" id="ARBA00022723"/>
    </source>
</evidence>
<dbReference type="GO" id="GO:0044272">
    <property type="term" value="P:sulfur compound biosynthetic process"/>
    <property type="evidence" value="ECO:0007669"/>
    <property type="project" value="UniProtKB-ARBA"/>
</dbReference>
<dbReference type="SUPFAM" id="SSF52518">
    <property type="entry name" value="Thiamin diphosphate-binding fold (THDP-binding)"/>
    <property type="match status" value="2"/>
</dbReference>
<evidence type="ECO:0000313" key="9">
    <source>
        <dbReference type="Proteomes" id="UP000198669"/>
    </source>
</evidence>
<dbReference type="STRING" id="2177.BHR79_10100"/>
<reference evidence="6 10" key="3">
    <citation type="submission" date="2018-10" db="EMBL/GenBank/DDBJ databases">
        <title>Cultivation of a novel Methanohalophilus strain from Kebrit Deep of the Red Sea and a genomic comparison of members of the genus Methanohalophilus.</title>
        <authorList>
            <person name="Guan Y."/>
            <person name="Ngugi D.K."/>
            <person name="Stingl U."/>
        </authorList>
    </citation>
    <scope>NUCLEOTIDE SEQUENCE [LARGE SCALE GENOMIC DNA]</scope>
    <source>
        <strain evidence="6 10">DSM 3094</strain>
    </source>
</reference>
<dbReference type="GO" id="GO:0030976">
    <property type="term" value="F:thiamine pyrophosphate binding"/>
    <property type="evidence" value="ECO:0007669"/>
    <property type="project" value="InterPro"/>
</dbReference>
<evidence type="ECO:0000313" key="7">
    <source>
        <dbReference type="EMBL" id="SDW40925.1"/>
    </source>
</evidence>
<comment type="function">
    <text evidence="3">Catalyzes the ferredoxin-dependent oxidative decarboxylation of arylpyruvates.</text>
</comment>
<dbReference type="Pfam" id="PF02775">
    <property type="entry name" value="TPP_enzyme_C"/>
    <property type="match status" value="1"/>
</dbReference>
<evidence type="ECO:0000313" key="5">
    <source>
        <dbReference type="EMBL" id="APH39792.1"/>
    </source>
</evidence>
<keyword evidence="3" id="KW-0411">Iron-sulfur</keyword>
<dbReference type="PANTHER" id="PTHR43710">
    <property type="entry name" value="2-HYDROXYACYL-COA LYASE"/>
    <property type="match status" value="1"/>
</dbReference>
<dbReference type="InterPro" id="IPR011766">
    <property type="entry name" value="TPP_enzyme_TPP-bd"/>
</dbReference>
<organism evidence="5 8">
    <name type="scientific">Methanohalophilus halophilus</name>
    <dbReference type="NCBI Taxonomy" id="2177"/>
    <lineage>
        <taxon>Archaea</taxon>
        <taxon>Methanobacteriati</taxon>
        <taxon>Methanobacteriota</taxon>
        <taxon>Stenosarchaea group</taxon>
        <taxon>Methanomicrobia</taxon>
        <taxon>Methanosarcinales</taxon>
        <taxon>Methanosarcinaceae</taxon>
        <taxon>Methanohalophilus</taxon>
    </lineage>
</organism>
<evidence type="ECO:0000313" key="6">
    <source>
        <dbReference type="EMBL" id="RNI08865.1"/>
    </source>
</evidence>
<dbReference type="EC" id="1.2.7.8" evidence="3"/>
<dbReference type="Proteomes" id="UP000267921">
    <property type="component" value="Unassembled WGS sequence"/>
</dbReference>
<keyword evidence="3" id="KW-0004">4Fe-4S</keyword>
<dbReference type="InterPro" id="IPR045025">
    <property type="entry name" value="HACL1-like"/>
</dbReference>
<dbReference type="GO" id="GO:0043805">
    <property type="term" value="F:indolepyruvate ferredoxin oxidoreductase activity"/>
    <property type="evidence" value="ECO:0007669"/>
    <property type="project" value="UniProtKB-UniRule"/>
</dbReference>
<keyword evidence="2 3" id="KW-0560">Oxidoreductase</keyword>
<name>A0A1L3Q4H2_9EURY</name>
<gene>
    <name evidence="5" type="ORF">BHR79_10100</name>
    <name evidence="6" type="ORF">EFE40_05160</name>
    <name evidence="7" type="ORF">SAMN04515625_0940</name>
</gene>
<keyword evidence="3" id="KW-0249">Electron transport</keyword>
<evidence type="ECO:0000313" key="10">
    <source>
        <dbReference type="Proteomes" id="UP000267921"/>
    </source>
</evidence>
<dbReference type="EMBL" id="CP017921">
    <property type="protein sequence ID" value="APH39792.1"/>
    <property type="molecule type" value="Genomic_DNA"/>
</dbReference>
<dbReference type="PANTHER" id="PTHR43710:SF6">
    <property type="entry name" value="INDOLEPYRUVATE OXIDOREDUCTASE SUBUNIT IORA"/>
    <property type="match status" value="1"/>
</dbReference>
<dbReference type="CDD" id="cd07034">
    <property type="entry name" value="TPP_PYR_PFOR_IOR-alpha_like"/>
    <property type="match status" value="1"/>
</dbReference>
<keyword evidence="5" id="KW-0670">Pyruvate</keyword>
<comment type="catalytic activity">
    <reaction evidence="3">
        <text>indole-3-pyruvate + 2 oxidized [2Fe-2S]-[ferredoxin] + CoA = (indol-3-yl)acetyl-CoA + 2 reduced [2Fe-2S]-[ferredoxin] + CO2 + H(+)</text>
        <dbReference type="Rhea" id="RHEA:12645"/>
        <dbReference type="Rhea" id="RHEA-COMP:10000"/>
        <dbReference type="Rhea" id="RHEA-COMP:10001"/>
        <dbReference type="ChEBI" id="CHEBI:15378"/>
        <dbReference type="ChEBI" id="CHEBI:16526"/>
        <dbReference type="ChEBI" id="CHEBI:17640"/>
        <dbReference type="ChEBI" id="CHEBI:33737"/>
        <dbReference type="ChEBI" id="CHEBI:33738"/>
        <dbReference type="ChEBI" id="CHEBI:57271"/>
        <dbReference type="ChEBI" id="CHEBI:57287"/>
        <dbReference type="EC" id="1.2.7.8"/>
    </reaction>
</comment>
<dbReference type="AlphaFoldDB" id="A0A1L3Q4H2"/>
<evidence type="ECO:0000259" key="4">
    <source>
        <dbReference type="Pfam" id="PF02775"/>
    </source>
</evidence>
<dbReference type="EMBL" id="FNMU01000002">
    <property type="protein sequence ID" value="SDW40925.1"/>
    <property type="molecule type" value="Genomic_DNA"/>
</dbReference>
<keyword evidence="8" id="KW-1185">Reference proteome</keyword>
<proteinExistence type="predicted"/>
<dbReference type="KEGG" id="mhaz:BHR79_10100"/>
<dbReference type="InterPro" id="IPR002880">
    <property type="entry name" value="Pyrv_Fd/Flavodoxin_OxRdtase_N"/>
</dbReference>
<dbReference type="InterPro" id="IPR029061">
    <property type="entry name" value="THDP-binding"/>
</dbReference>
<sequence length="501" mass="54677">MNERQISGKDVILKAASLLEVKLVSAVAGYPVTSIVDLFRNDDFWADNTFWMINEKVALETALGASIDGRRSFVLTKHVGMNVLCDPLVTSATHTIGAGLVIIAGDDPGAKASQNEQDSRYFGPLAEVPVFDPATPEKLFATLAEAIELSEKASVPIIVRVTARLLDSFCGNAAAFQPKKTVMPPEFDRSVWEYTMKGKHQRFHSMTYPLMEDYSQSQDCLCHTNTKKTGIISSGYSTSLVENIIEESSSNISHLALDMVYPLPIKKLKEFIDHHEYVLVAEETEDYIESHISVEDTIKGKSTGHIPHGKIEKEHILHALENIEKTHMDKVTKPETIKERGARSICDTCPYLPLYRVLGTIDKPIAGDMGCSILSTSAPLQAVDAGFALGSAISVACGFKGKGIAVIGDFGLAHTGIQGLINAKSNSFDLLVIILQNDVAAMTGGQDVPDLTNILEALHDDIEVVDFAEKIKENELQALLMEKMEKKGISIILAKGTCPKY</sequence>
<dbReference type="PIRSF" id="PIRSF006439">
    <property type="entry name" value="Indolepyruvate_ferr_oxidored"/>
    <property type="match status" value="1"/>
</dbReference>
<dbReference type="OrthoDB" id="116011at2157"/>
<comment type="cofactor">
    <cofactor evidence="3">
        <name>[4Fe-4S] cluster</name>
        <dbReference type="ChEBI" id="CHEBI:49883"/>
    </cofactor>
    <text evidence="3">Binds 2 [4Fe-4S] clusters. In this family the first cluster has a non-standard and varying [4Fe-4S] binding motif CX(2)CX(2)CX(4-5)CP.</text>
</comment>
<keyword evidence="3" id="KW-0408">Iron</keyword>
<dbReference type="EMBL" id="RJJG01000004">
    <property type="protein sequence ID" value="RNI08865.1"/>
    <property type="molecule type" value="Genomic_DNA"/>
</dbReference>
<keyword evidence="3" id="KW-0813">Transport</keyword>
<comment type="subunit">
    <text evidence="3">Heterodimer of the IorA and IorB subunits.</text>
</comment>